<evidence type="ECO:0000256" key="6">
    <source>
        <dbReference type="ARBA" id="ARBA00023235"/>
    </source>
</evidence>
<name>A0ABS6SR01_9SPHN</name>
<feature type="domain" description="N-(5'phosphoribosyl) anthranilate isomerase (PRAI)" evidence="8">
    <location>
        <begin position="5"/>
        <end position="207"/>
    </location>
</feature>
<reference evidence="9 10" key="1">
    <citation type="submission" date="2021-04" db="EMBL/GenBank/DDBJ databases">
        <authorList>
            <person name="Pira H."/>
            <person name="Risdian C."/>
            <person name="Wink J."/>
        </authorList>
    </citation>
    <scope>NUCLEOTIDE SEQUENCE [LARGE SCALE GENOMIC DNA]</scope>
    <source>
        <strain evidence="9 10">WH131</strain>
    </source>
</reference>
<dbReference type="NCBIfam" id="NF002295">
    <property type="entry name" value="PRK01222.1-1"/>
    <property type="match status" value="1"/>
</dbReference>
<dbReference type="Proteomes" id="UP000699975">
    <property type="component" value="Unassembled WGS sequence"/>
</dbReference>
<comment type="pathway">
    <text evidence="7">Amino-acid biosynthesis; L-tryptophan biosynthesis; L-tryptophan from chorismate: step 3/5.</text>
</comment>
<evidence type="ECO:0000256" key="4">
    <source>
        <dbReference type="ARBA" id="ARBA00022822"/>
    </source>
</evidence>
<dbReference type="EMBL" id="JAGSPB010000002">
    <property type="protein sequence ID" value="MBV7266813.1"/>
    <property type="molecule type" value="Genomic_DNA"/>
</dbReference>
<evidence type="ECO:0000313" key="9">
    <source>
        <dbReference type="EMBL" id="MBV7266813.1"/>
    </source>
</evidence>
<dbReference type="HAMAP" id="MF_00135">
    <property type="entry name" value="PRAI"/>
    <property type="match status" value="1"/>
</dbReference>
<protein>
    <recommendedName>
        <fullName evidence="2 7">N-(5'-phosphoribosyl)anthranilate isomerase</fullName>
        <shortName evidence="7">PRAI</shortName>
        <ecNumber evidence="7">5.3.1.24</ecNumber>
    </recommendedName>
</protein>
<keyword evidence="10" id="KW-1185">Reference proteome</keyword>
<evidence type="ECO:0000256" key="1">
    <source>
        <dbReference type="ARBA" id="ARBA00001164"/>
    </source>
</evidence>
<dbReference type="PANTHER" id="PTHR42894:SF1">
    <property type="entry name" value="N-(5'-PHOSPHORIBOSYL)ANTHRANILATE ISOMERASE"/>
    <property type="match status" value="1"/>
</dbReference>
<comment type="catalytic activity">
    <reaction evidence="1 7">
        <text>N-(5-phospho-beta-D-ribosyl)anthranilate = 1-(2-carboxyphenylamino)-1-deoxy-D-ribulose 5-phosphate</text>
        <dbReference type="Rhea" id="RHEA:21540"/>
        <dbReference type="ChEBI" id="CHEBI:18277"/>
        <dbReference type="ChEBI" id="CHEBI:58613"/>
        <dbReference type="EC" id="5.3.1.24"/>
    </reaction>
</comment>
<organism evidence="9 10">
    <name type="scientific">Erythrobacter ani</name>
    <dbReference type="NCBI Taxonomy" id="2827235"/>
    <lineage>
        <taxon>Bacteria</taxon>
        <taxon>Pseudomonadati</taxon>
        <taxon>Pseudomonadota</taxon>
        <taxon>Alphaproteobacteria</taxon>
        <taxon>Sphingomonadales</taxon>
        <taxon>Erythrobacteraceae</taxon>
        <taxon>Erythrobacter/Porphyrobacter group</taxon>
        <taxon>Erythrobacter</taxon>
    </lineage>
</organism>
<evidence type="ECO:0000256" key="3">
    <source>
        <dbReference type="ARBA" id="ARBA00022605"/>
    </source>
</evidence>
<sequence>MSVQIKICGIREAHALEAVIAEKADFGGFIFHPPSPRNLSLEEATALITQAQGRIQRVGLIVNPGDDFLDKLFATAKLDALQLQGSESPQRIAEIRERYGVKVWKAIAVATKEDVRRASDYLGSADFILFDAKTPPGALPGGLGLRFDWNLLADVNLSVPWGLAGGLHAQNVAEAISLTKAPMVDVCSGTEISPGMKDVDKIAAFCKAARSV</sequence>
<proteinExistence type="inferred from homology"/>
<dbReference type="CDD" id="cd00405">
    <property type="entry name" value="PRAI"/>
    <property type="match status" value="1"/>
</dbReference>
<keyword evidence="4 7" id="KW-0822">Tryptophan biosynthesis</keyword>
<evidence type="ECO:0000256" key="7">
    <source>
        <dbReference type="HAMAP-Rule" id="MF_00135"/>
    </source>
</evidence>
<dbReference type="InterPro" id="IPR001240">
    <property type="entry name" value="PRAI_dom"/>
</dbReference>
<keyword evidence="5 7" id="KW-0057">Aromatic amino acid biosynthesis</keyword>
<comment type="similarity">
    <text evidence="7">Belongs to the TrpF family.</text>
</comment>
<dbReference type="Pfam" id="PF00697">
    <property type="entry name" value="PRAI"/>
    <property type="match status" value="1"/>
</dbReference>
<dbReference type="RefSeq" id="WP_218317356.1">
    <property type="nucleotide sequence ID" value="NZ_JAGSPB010000002.1"/>
</dbReference>
<accession>A0ABS6SR01</accession>
<evidence type="ECO:0000259" key="8">
    <source>
        <dbReference type="Pfam" id="PF00697"/>
    </source>
</evidence>
<keyword evidence="6 7" id="KW-0413">Isomerase</keyword>
<dbReference type="InterPro" id="IPR044643">
    <property type="entry name" value="TrpF_fam"/>
</dbReference>
<dbReference type="GO" id="GO:0004640">
    <property type="term" value="F:phosphoribosylanthranilate isomerase activity"/>
    <property type="evidence" value="ECO:0007669"/>
    <property type="project" value="UniProtKB-EC"/>
</dbReference>
<keyword evidence="3 7" id="KW-0028">Amino-acid biosynthesis</keyword>
<gene>
    <name evidence="7" type="primary">trpF</name>
    <name evidence="9" type="ORF">KCG45_11535</name>
</gene>
<dbReference type="PANTHER" id="PTHR42894">
    <property type="entry name" value="N-(5'-PHOSPHORIBOSYL)ANTHRANILATE ISOMERASE"/>
    <property type="match status" value="1"/>
</dbReference>
<comment type="caution">
    <text evidence="9">The sequence shown here is derived from an EMBL/GenBank/DDBJ whole genome shotgun (WGS) entry which is preliminary data.</text>
</comment>
<evidence type="ECO:0000256" key="2">
    <source>
        <dbReference type="ARBA" id="ARBA00022272"/>
    </source>
</evidence>
<evidence type="ECO:0000313" key="10">
    <source>
        <dbReference type="Proteomes" id="UP000699975"/>
    </source>
</evidence>
<dbReference type="EC" id="5.3.1.24" evidence="7"/>
<evidence type="ECO:0000256" key="5">
    <source>
        <dbReference type="ARBA" id="ARBA00023141"/>
    </source>
</evidence>